<comment type="caution">
    <text evidence="8">The sequence shown here is derived from an EMBL/GenBank/DDBJ whole genome shotgun (WGS) entry which is preliminary data.</text>
</comment>
<protein>
    <recommendedName>
        <fullName evidence="2">histidine kinase</fullName>
        <ecNumber evidence="2">2.7.13.3</ecNumber>
    </recommendedName>
</protein>
<evidence type="ECO:0000256" key="4">
    <source>
        <dbReference type="ARBA" id="ARBA00022777"/>
    </source>
</evidence>
<dbReference type="PANTHER" id="PTHR43711:SF1">
    <property type="entry name" value="HISTIDINE KINASE 1"/>
    <property type="match status" value="1"/>
</dbReference>
<gene>
    <name evidence="8" type="ORF">WMO24_04100</name>
</gene>
<dbReference type="Proteomes" id="UP001477672">
    <property type="component" value="Unassembled WGS sequence"/>
</dbReference>
<feature type="transmembrane region" description="Helical" evidence="6">
    <location>
        <begin position="30"/>
        <end position="51"/>
    </location>
</feature>
<dbReference type="PANTHER" id="PTHR43711">
    <property type="entry name" value="TWO-COMPONENT HISTIDINE KINASE"/>
    <property type="match status" value="1"/>
</dbReference>
<dbReference type="Gene3D" id="1.10.287.130">
    <property type="match status" value="1"/>
</dbReference>
<name>A0ABV1GCW6_9FIRM</name>
<dbReference type="InterPro" id="IPR036097">
    <property type="entry name" value="HisK_dim/P_sf"/>
</dbReference>
<keyword evidence="3" id="KW-0808">Transferase</keyword>
<keyword evidence="4 8" id="KW-0418">Kinase</keyword>
<keyword evidence="6" id="KW-0812">Transmembrane</keyword>
<dbReference type="SUPFAM" id="SSF55874">
    <property type="entry name" value="ATPase domain of HSP90 chaperone/DNA topoisomerase II/histidine kinase"/>
    <property type="match status" value="1"/>
</dbReference>
<evidence type="ECO:0000313" key="8">
    <source>
        <dbReference type="EMBL" id="MEQ2519614.1"/>
    </source>
</evidence>
<dbReference type="SMART" id="SM00388">
    <property type="entry name" value="HisKA"/>
    <property type="match status" value="1"/>
</dbReference>
<organism evidence="8 9">
    <name type="scientific">Ruthenibacterium intestinale</name>
    <dbReference type="NCBI Taxonomy" id="3133163"/>
    <lineage>
        <taxon>Bacteria</taxon>
        <taxon>Bacillati</taxon>
        <taxon>Bacillota</taxon>
        <taxon>Clostridia</taxon>
        <taxon>Eubacteriales</taxon>
        <taxon>Oscillospiraceae</taxon>
        <taxon>Ruthenibacterium</taxon>
    </lineage>
</organism>
<keyword evidence="5" id="KW-0902">Two-component regulatory system</keyword>
<dbReference type="SMART" id="SM00387">
    <property type="entry name" value="HATPase_c"/>
    <property type="match status" value="1"/>
</dbReference>
<sequence>MSRETKLLLLTLLAVSAAGGATGYLVCGAAGALCALMTGLLCCAVCLTVSLHRMREIHRLCDYLAQVYAGDRFLDIRTQREGELSLLRNELYKVTAILWEQKECLSRDRQQMADFLGDVAHQLRTPLAAIVLQTELWQDAAVSQTEKTECAARIQQAAERMGWLVEQLLQLCRLDAKVVRFHAQEHAARQLLREAARGLAPLCAAKNVSLECMADDGVQCRCDAAWTVQALTNLIKNAAEHTPAGGRVRLLCEANALFTQFCVENTGPLLSAQEIPHLFERFWRGRDAAPDSIGIGLSLAKAIAEGQGGTLWAENGPDGPRFLLRIYRT</sequence>
<accession>A0ABV1GCW6</accession>
<dbReference type="SUPFAM" id="SSF47384">
    <property type="entry name" value="Homodimeric domain of signal transducing histidine kinase"/>
    <property type="match status" value="1"/>
</dbReference>
<dbReference type="PROSITE" id="PS50109">
    <property type="entry name" value="HIS_KIN"/>
    <property type="match status" value="1"/>
</dbReference>
<evidence type="ECO:0000256" key="6">
    <source>
        <dbReference type="SAM" id="Phobius"/>
    </source>
</evidence>
<dbReference type="InterPro" id="IPR005467">
    <property type="entry name" value="His_kinase_dom"/>
</dbReference>
<dbReference type="CDD" id="cd00082">
    <property type="entry name" value="HisKA"/>
    <property type="match status" value="1"/>
</dbReference>
<dbReference type="RefSeq" id="WP_349215046.1">
    <property type="nucleotide sequence ID" value="NZ_JBBMFA010000060.1"/>
</dbReference>
<dbReference type="InterPro" id="IPR036890">
    <property type="entry name" value="HATPase_C_sf"/>
</dbReference>
<dbReference type="EC" id="2.7.13.3" evidence="2"/>
<reference evidence="8 9" key="1">
    <citation type="submission" date="2024-03" db="EMBL/GenBank/DDBJ databases">
        <title>Human intestinal bacterial collection.</title>
        <authorList>
            <person name="Pauvert C."/>
            <person name="Hitch T.C.A."/>
            <person name="Clavel T."/>
        </authorList>
    </citation>
    <scope>NUCLEOTIDE SEQUENCE [LARGE SCALE GENOMIC DNA]</scope>
    <source>
        <strain evidence="8 9">CLA-JM-H11</strain>
    </source>
</reference>
<evidence type="ECO:0000256" key="3">
    <source>
        <dbReference type="ARBA" id="ARBA00022679"/>
    </source>
</evidence>
<evidence type="ECO:0000256" key="1">
    <source>
        <dbReference type="ARBA" id="ARBA00000085"/>
    </source>
</evidence>
<keyword evidence="6" id="KW-1133">Transmembrane helix</keyword>
<dbReference type="Pfam" id="PF00512">
    <property type="entry name" value="HisKA"/>
    <property type="match status" value="1"/>
</dbReference>
<dbReference type="Pfam" id="PF02518">
    <property type="entry name" value="HATPase_c"/>
    <property type="match status" value="1"/>
</dbReference>
<evidence type="ECO:0000256" key="2">
    <source>
        <dbReference type="ARBA" id="ARBA00012438"/>
    </source>
</evidence>
<evidence type="ECO:0000256" key="5">
    <source>
        <dbReference type="ARBA" id="ARBA00023012"/>
    </source>
</evidence>
<dbReference type="InterPro" id="IPR003661">
    <property type="entry name" value="HisK_dim/P_dom"/>
</dbReference>
<keyword evidence="6" id="KW-0472">Membrane</keyword>
<dbReference type="EMBL" id="JBBMFA010000060">
    <property type="protein sequence ID" value="MEQ2519614.1"/>
    <property type="molecule type" value="Genomic_DNA"/>
</dbReference>
<feature type="domain" description="Histidine kinase" evidence="7">
    <location>
        <begin position="118"/>
        <end position="329"/>
    </location>
</feature>
<dbReference type="Gene3D" id="3.30.565.10">
    <property type="entry name" value="Histidine kinase-like ATPase, C-terminal domain"/>
    <property type="match status" value="1"/>
</dbReference>
<comment type="catalytic activity">
    <reaction evidence="1">
        <text>ATP + protein L-histidine = ADP + protein N-phospho-L-histidine.</text>
        <dbReference type="EC" id="2.7.13.3"/>
    </reaction>
</comment>
<evidence type="ECO:0000313" key="9">
    <source>
        <dbReference type="Proteomes" id="UP001477672"/>
    </source>
</evidence>
<keyword evidence="9" id="KW-1185">Reference proteome</keyword>
<dbReference type="InterPro" id="IPR050736">
    <property type="entry name" value="Sensor_HK_Regulatory"/>
</dbReference>
<dbReference type="InterPro" id="IPR003594">
    <property type="entry name" value="HATPase_dom"/>
</dbReference>
<dbReference type="GO" id="GO:0016301">
    <property type="term" value="F:kinase activity"/>
    <property type="evidence" value="ECO:0007669"/>
    <property type="project" value="UniProtKB-KW"/>
</dbReference>
<proteinExistence type="predicted"/>
<evidence type="ECO:0000259" key="7">
    <source>
        <dbReference type="PROSITE" id="PS50109"/>
    </source>
</evidence>